<dbReference type="GO" id="GO:0004853">
    <property type="term" value="F:uroporphyrinogen decarboxylase activity"/>
    <property type="evidence" value="ECO:0007669"/>
    <property type="project" value="UniProtKB-EC"/>
</dbReference>
<dbReference type="EC" id="4.1.1.37" evidence="3"/>
<reference evidence="2 4" key="2">
    <citation type="journal article" date="2017" name="BMC Genomics">
        <title>Genomic analysis of methanogenic archaea reveals a shift towards energy conservation.</title>
        <authorList>
            <person name="Gilmore S.P."/>
            <person name="Henske J.K."/>
            <person name="Sexton J.A."/>
            <person name="Solomon K.V."/>
            <person name="Seppala S."/>
            <person name="Yoo J.I."/>
            <person name="Huyett L.M."/>
            <person name="Pressman A."/>
            <person name="Cogan J.Z."/>
            <person name="Kivenson V."/>
            <person name="Peng X."/>
            <person name="Tan Y."/>
            <person name="Valentine D.L."/>
            <person name="O'Malley M.A."/>
        </authorList>
    </citation>
    <scope>NUCLEOTIDE SEQUENCE [LARGE SCALE GENOMIC DNA]</scope>
    <source>
        <strain evidence="2 4">1R-7</strain>
    </source>
</reference>
<dbReference type="Gene3D" id="3.20.20.210">
    <property type="match status" value="1"/>
</dbReference>
<evidence type="ECO:0000313" key="5">
    <source>
        <dbReference type="Proteomes" id="UP000246004"/>
    </source>
</evidence>
<accession>A0A2A2HF85</accession>
<dbReference type="EMBL" id="LWMS01000025">
    <property type="protein sequence ID" value="PWL08201.1"/>
    <property type="molecule type" value="Genomic_DNA"/>
</dbReference>
<comment type="caution">
    <text evidence="2">The sequence shown here is derived from an EMBL/GenBank/DDBJ whole genome shotgun (WGS) entry which is preliminary data.</text>
</comment>
<keyword evidence="3" id="KW-0456">Lyase</keyword>
<proteinExistence type="predicted"/>
<organism evidence="2 4">
    <name type="scientific">Methanosphaera cuniculi</name>
    <dbReference type="NCBI Taxonomy" id="1077256"/>
    <lineage>
        <taxon>Archaea</taxon>
        <taxon>Methanobacteriati</taxon>
        <taxon>Methanobacteriota</taxon>
        <taxon>Methanomada group</taxon>
        <taxon>Methanobacteria</taxon>
        <taxon>Methanobacteriales</taxon>
        <taxon>Methanobacteriaceae</taxon>
        <taxon>Methanosphaera</taxon>
    </lineage>
</organism>
<dbReference type="Proteomes" id="UP000246004">
    <property type="component" value="Unassembled WGS sequence"/>
</dbReference>
<dbReference type="PANTHER" id="PTHR47099:SF1">
    <property type="entry name" value="METHYLCOBAMIDE:COM METHYLTRANSFERASE MTBA"/>
    <property type="match status" value="1"/>
</dbReference>
<keyword evidence="4" id="KW-1185">Reference proteome</keyword>
<evidence type="ECO:0000313" key="2">
    <source>
        <dbReference type="EMBL" id="PAV07903.1"/>
    </source>
</evidence>
<protein>
    <submittedName>
        <fullName evidence="3">Uroporphyrinogen decarboxylase</fullName>
        <ecNumber evidence="3">4.1.1.37</ecNumber>
    </submittedName>
</protein>
<dbReference type="Pfam" id="PF01208">
    <property type="entry name" value="URO-D"/>
    <property type="match status" value="1"/>
</dbReference>
<evidence type="ECO:0000259" key="1">
    <source>
        <dbReference type="Pfam" id="PF01208"/>
    </source>
</evidence>
<dbReference type="PANTHER" id="PTHR47099">
    <property type="entry name" value="METHYLCOBAMIDE:COM METHYLTRANSFERASE MTBA"/>
    <property type="match status" value="1"/>
</dbReference>
<evidence type="ECO:0000313" key="3">
    <source>
        <dbReference type="EMBL" id="PWL08201.1"/>
    </source>
</evidence>
<name>A0A2A2HF85_9EURY</name>
<sequence>MTQTTKNLRQIFNETVKHQKKHDALIIPVTTINLLAYRNDLDIHFPEIHTNKKDMIDLSLAPYKISKIEGVNLPFDMTLESESFGCEIDMRDESNMPEVQKTPFKKAIDVEIPDDFTNTKRMNILYDAICDIRSNYPDLPIVIGIVGPFTLLGQLLGIEQLLKYIKLDYFEVEEALSVVVEALIEFIQKLETLDIDAVVVCEPSASCDLLDPNIFNQLLKGELEYIADETTKTNTILHVCGNTTQIIEDMLTSHYDVISIENVVSLNYVNEMRDKTKSDTLVAGNISTKTLLLGSTSDVRDEVFYALDNGIDILASSCSVPPYTPEVNVAEMVKARDEYYQTQK</sequence>
<dbReference type="SUPFAM" id="SSF51726">
    <property type="entry name" value="UROD/MetE-like"/>
    <property type="match status" value="1"/>
</dbReference>
<dbReference type="EMBL" id="LMVN01000006">
    <property type="protein sequence ID" value="PAV07903.1"/>
    <property type="molecule type" value="Genomic_DNA"/>
</dbReference>
<dbReference type="Proteomes" id="UP000217528">
    <property type="component" value="Unassembled WGS sequence"/>
</dbReference>
<evidence type="ECO:0000313" key="4">
    <source>
        <dbReference type="Proteomes" id="UP000217528"/>
    </source>
</evidence>
<feature type="domain" description="Uroporphyrinogen decarboxylase (URO-D)" evidence="1">
    <location>
        <begin position="42"/>
        <end position="339"/>
    </location>
</feature>
<dbReference type="GO" id="GO:0006779">
    <property type="term" value="P:porphyrin-containing compound biosynthetic process"/>
    <property type="evidence" value="ECO:0007669"/>
    <property type="project" value="InterPro"/>
</dbReference>
<dbReference type="InterPro" id="IPR038071">
    <property type="entry name" value="UROD/MetE-like_sf"/>
</dbReference>
<dbReference type="NCBIfam" id="NF004889">
    <property type="entry name" value="PRK06252.1"/>
    <property type="match status" value="1"/>
</dbReference>
<dbReference type="AlphaFoldDB" id="A0A2A2HF85"/>
<dbReference type="InterPro" id="IPR052024">
    <property type="entry name" value="Methanogen_methyltrans"/>
</dbReference>
<gene>
    <name evidence="3" type="primary">hemE_2</name>
    <name evidence="2" type="ORF">ASJ82_06870</name>
    <name evidence="3" type="ORF">MSCUN_09100</name>
</gene>
<dbReference type="OrthoDB" id="124836at2157"/>
<dbReference type="RefSeq" id="WP_095608249.1">
    <property type="nucleotide sequence ID" value="NZ_CAUHCB010000005.1"/>
</dbReference>
<reference evidence="3 5" key="1">
    <citation type="submission" date="2016-04" db="EMBL/GenBank/DDBJ databases">
        <title>Genome sequence of Methanosphaera cuniculi DSM 4103.</title>
        <authorList>
            <person name="Poehlein A."/>
            <person name="Seedorf H."/>
            <person name="Daniel R."/>
        </authorList>
    </citation>
    <scope>NUCLEOTIDE SEQUENCE [LARGE SCALE GENOMIC DNA]</scope>
    <source>
        <strain evidence="3 5">DSM 4103</strain>
    </source>
</reference>
<dbReference type="InterPro" id="IPR000257">
    <property type="entry name" value="Uroporphyrinogen_deCOase"/>
</dbReference>